<organism evidence="1 2">
    <name type="scientific">Candidatus Sungbacteria bacterium RIFCSPLOWO2_01_FULL_47_10</name>
    <dbReference type="NCBI Taxonomy" id="1802276"/>
    <lineage>
        <taxon>Bacteria</taxon>
        <taxon>Candidatus Sungiibacteriota</taxon>
    </lineage>
</organism>
<comment type="caution">
    <text evidence="1">The sequence shown here is derived from an EMBL/GenBank/DDBJ whole genome shotgun (WGS) entry which is preliminary data.</text>
</comment>
<dbReference type="Gene3D" id="3.40.50.1820">
    <property type="entry name" value="alpha/beta hydrolase"/>
    <property type="match status" value="1"/>
</dbReference>
<evidence type="ECO:0000313" key="2">
    <source>
        <dbReference type="Proteomes" id="UP000177982"/>
    </source>
</evidence>
<dbReference type="SUPFAM" id="SSF55811">
    <property type="entry name" value="Nudix"/>
    <property type="match status" value="1"/>
</dbReference>
<dbReference type="Proteomes" id="UP000177982">
    <property type="component" value="Unassembled WGS sequence"/>
</dbReference>
<evidence type="ECO:0000313" key="1">
    <source>
        <dbReference type="EMBL" id="OHA06520.1"/>
    </source>
</evidence>
<accession>A0A1G2L4L8</accession>
<dbReference type="GO" id="GO:0016787">
    <property type="term" value="F:hydrolase activity"/>
    <property type="evidence" value="ECO:0007669"/>
    <property type="project" value="InterPro"/>
</dbReference>
<dbReference type="EMBL" id="MHQO01000028">
    <property type="protein sequence ID" value="OHA06520.1"/>
    <property type="molecule type" value="Genomic_DNA"/>
</dbReference>
<dbReference type="AlphaFoldDB" id="A0A1G2L4L8"/>
<proteinExistence type="predicted"/>
<sequence length="244" mass="27839">MSDQNQNCIIIHGCPSDAEKAMNLATRTYDTHWIPLLKRNLIAAGIATETPLMPDPWGPSYQKFKTEFENYEVGENTILVGHSCGSAFLVRWLGETKRKIFKLILVAPWKIPDGNDKFRQEFYIYPIDENIKSRVSEIVMFTADDEEDEGKESLKIFHQALGGEVIKLKGRGHYTLGDMGTEEFPELLEKLVSFDNRKALIVPINSKHQIFIQDRRGHKKPDWGYFGGEIEVDETPTQAIRPVA</sequence>
<evidence type="ECO:0008006" key="3">
    <source>
        <dbReference type="Google" id="ProtNLM"/>
    </source>
</evidence>
<dbReference type="PANTHER" id="PTHR15394">
    <property type="entry name" value="SERINE HYDROLASE RBBP9"/>
    <property type="match status" value="1"/>
</dbReference>
<reference evidence="1 2" key="1">
    <citation type="journal article" date="2016" name="Nat. Commun.">
        <title>Thousands of microbial genomes shed light on interconnected biogeochemical processes in an aquifer system.</title>
        <authorList>
            <person name="Anantharaman K."/>
            <person name="Brown C.T."/>
            <person name="Hug L.A."/>
            <person name="Sharon I."/>
            <person name="Castelle C.J."/>
            <person name="Probst A.J."/>
            <person name="Thomas B.C."/>
            <person name="Singh A."/>
            <person name="Wilkins M.J."/>
            <person name="Karaoz U."/>
            <person name="Brodie E.L."/>
            <person name="Williams K.H."/>
            <person name="Hubbard S.S."/>
            <person name="Banfield J.F."/>
        </authorList>
    </citation>
    <scope>NUCLEOTIDE SEQUENCE [LARGE SCALE GENOMIC DNA]</scope>
</reference>
<dbReference type="CDD" id="cd02883">
    <property type="entry name" value="NUDIX_Hydrolase"/>
    <property type="match status" value="1"/>
</dbReference>
<protein>
    <recommendedName>
        <fullName evidence="3">AB hydrolase-1 domain-containing protein</fullName>
    </recommendedName>
</protein>
<name>A0A1G2L4L8_9BACT</name>
<dbReference type="SUPFAM" id="SSF53474">
    <property type="entry name" value="alpha/beta-Hydrolases"/>
    <property type="match status" value="1"/>
</dbReference>
<dbReference type="PANTHER" id="PTHR15394:SF3">
    <property type="entry name" value="SERINE HYDROLASE RBBP9"/>
    <property type="match status" value="1"/>
</dbReference>
<dbReference type="Pfam" id="PF06821">
    <property type="entry name" value="Ser_hydrolase"/>
    <property type="match status" value="1"/>
</dbReference>
<dbReference type="InterPro" id="IPR015797">
    <property type="entry name" value="NUDIX_hydrolase-like_dom_sf"/>
</dbReference>
<dbReference type="InterPro" id="IPR029058">
    <property type="entry name" value="AB_hydrolase_fold"/>
</dbReference>
<gene>
    <name evidence="1" type="ORF">A2934_05270</name>
</gene>
<dbReference type="InterPro" id="IPR010662">
    <property type="entry name" value="RBBP9/YdeN"/>
</dbReference>